<dbReference type="EMBL" id="SACM01000004">
    <property type="protein sequence ID" value="RVT83779.1"/>
    <property type="molecule type" value="Genomic_DNA"/>
</dbReference>
<dbReference type="RefSeq" id="WP_127683743.1">
    <property type="nucleotide sequence ID" value="NZ_SACM01000004.1"/>
</dbReference>
<dbReference type="Proteomes" id="UP000288587">
    <property type="component" value="Unassembled WGS sequence"/>
</dbReference>
<evidence type="ECO:0008006" key="3">
    <source>
        <dbReference type="Google" id="ProtNLM"/>
    </source>
</evidence>
<protein>
    <recommendedName>
        <fullName evidence="3">Transporter substrate-binding domain-containing protein</fullName>
    </recommendedName>
</protein>
<keyword evidence="2" id="KW-1185">Reference proteome</keyword>
<proteinExistence type="predicted"/>
<name>A0A437LEQ6_9BURK</name>
<organism evidence="1 2">
    <name type="scientific">Inhella crocodyli</name>
    <dbReference type="NCBI Taxonomy" id="2499851"/>
    <lineage>
        <taxon>Bacteria</taxon>
        <taxon>Pseudomonadati</taxon>
        <taxon>Pseudomonadota</taxon>
        <taxon>Betaproteobacteria</taxon>
        <taxon>Burkholderiales</taxon>
        <taxon>Sphaerotilaceae</taxon>
        <taxon>Inhella</taxon>
    </lineage>
</organism>
<accession>A0A437LEQ6</accession>
<dbReference type="AlphaFoldDB" id="A0A437LEQ6"/>
<gene>
    <name evidence="1" type="ORF">EOD73_14530</name>
</gene>
<evidence type="ECO:0000313" key="2">
    <source>
        <dbReference type="Proteomes" id="UP000288587"/>
    </source>
</evidence>
<sequence length="279" mass="31698">MRPLLLGLALLWALLPAAAWARPVLVWAIVEGPPEHERPEARRIEALGQGPMDQTLRMLAAQLPDVEHRVEAMSLEKVWRDMRLGRPVCFADAFKTNERLKVARFVELSPSLRMLLVALPGRLPPGPELSLRELLAAGELRGLFGRQRSYGDELDRVLDEFQPRRESMPPDAKLLPMLQQGRMDYLLENANGWLQTQPGQLDLRLVREGRQTPPVHVACGRSVGQDLLLQIDAAVRQLSRQDAWLQLKVLSYPPGARDEQRLQLQQYLRQRAERTAISD</sequence>
<reference evidence="1 2" key="1">
    <citation type="submission" date="2019-01" db="EMBL/GenBank/DDBJ databases">
        <authorList>
            <person name="Chen W.-M."/>
        </authorList>
    </citation>
    <scope>NUCLEOTIDE SEQUENCE [LARGE SCALE GENOMIC DNA]</scope>
    <source>
        <strain evidence="1 2">CCP-18</strain>
    </source>
</reference>
<dbReference type="OrthoDB" id="9150746at2"/>
<comment type="caution">
    <text evidence="1">The sequence shown here is derived from an EMBL/GenBank/DDBJ whole genome shotgun (WGS) entry which is preliminary data.</text>
</comment>
<evidence type="ECO:0000313" key="1">
    <source>
        <dbReference type="EMBL" id="RVT83779.1"/>
    </source>
</evidence>